<feature type="transmembrane region" description="Helical" evidence="3">
    <location>
        <begin position="695"/>
        <end position="714"/>
    </location>
</feature>
<feature type="compositionally biased region" description="Polar residues" evidence="2">
    <location>
        <begin position="35"/>
        <end position="47"/>
    </location>
</feature>
<keyword evidence="3" id="KW-0472">Membrane</keyword>
<keyword evidence="3" id="KW-1133">Transmembrane helix</keyword>
<accession>A0A498HGC9</accession>
<dbReference type="EMBL" id="RDQH01000343">
    <property type="protein sequence ID" value="RXH68387.1"/>
    <property type="molecule type" value="Genomic_DNA"/>
</dbReference>
<keyword evidence="1" id="KW-0479">Metal-binding</keyword>
<evidence type="ECO:0000313" key="6">
    <source>
        <dbReference type="Proteomes" id="UP000290289"/>
    </source>
</evidence>
<proteinExistence type="predicted"/>
<dbReference type="InterPro" id="IPR036875">
    <property type="entry name" value="Znf_CCHC_sf"/>
</dbReference>
<feature type="region of interest" description="Disordered" evidence="2">
    <location>
        <begin position="612"/>
        <end position="658"/>
    </location>
</feature>
<evidence type="ECO:0000256" key="1">
    <source>
        <dbReference type="PROSITE-ProRule" id="PRU00047"/>
    </source>
</evidence>
<evidence type="ECO:0000256" key="2">
    <source>
        <dbReference type="SAM" id="MobiDB-lite"/>
    </source>
</evidence>
<reference evidence="5 6" key="1">
    <citation type="submission" date="2018-10" db="EMBL/GenBank/DDBJ databases">
        <title>A high-quality apple genome assembly.</title>
        <authorList>
            <person name="Hu J."/>
        </authorList>
    </citation>
    <scope>NUCLEOTIDE SEQUENCE [LARGE SCALE GENOMIC DNA]</scope>
    <source>
        <strain evidence="6">cv. HFTH1</strain>
        <tissue evidence="5">Young leaf</tissue>
    </source>
</reference>
<feature type="compositionally biased region" description="Polar residues" evidence="2">
    <location>
        <begin position="220"/>
        <end position="231"/>
    </location>
</feature>
<feature type="region of interest" description="Disordered" evidence="2">
    <location>
        <begin position="187"/>
        <end position="234"/>
    </location>
</feature>
<gene>
    <name evidence="5" type="ORF">DVH24_030720</name>
</gene>
<dbReference type="PANTHER" id="PTHR34210">
    <property type="entry name" value="OS01G0252900 PROTEIN"/>
    <property type="match status" value="1"/>
</dbReference>
<comment type="caution">
    <text evidence="5">The sequence shown here is derived from an EMBL/GenBank/DDBJ whole genome shotgun (WGS) entry which is preliminary data.</text>
</comment>
<organism evidence="5 6">
    <name type="scientific">Malus domestica</name>
    <name type="common">Apple</name>
    <name type="synonym">Pyrus malus</name>
    <dbReference type="NCBI Taxonomy" id="3750"/>
    <lineage>
        <taxon>Eukaryota</taxon>
        <taxon>Viridiplantae</taxon>
        <taxon>Streptophyta</taxon>
        <taxon>Embryophyta</taxon>
        <taxon>Tracheophyta</taxon>
        <taxon>Spermatophyta</taxon>
        <taxon>Magnoliopsida</taxon>
        <taxon>eudicotyledons</taxon>
        <taxon>Gunneridae</taxon>
        <taxon>Pentapetalae</taxon>
        <taxon>rosids</taxon>
        <taxon>fabids</taxon>
        <taxon>Rosales</taxon>
        <taxon>Rosaceae</taxon>
        <taxon>Amygdaloideae</taxon>
        <taxon>Maleae</taxon>
        <taxon>Malus</taxon>
    </lineage>
</organism>
<keyword evidence="3" id="KW-0812">Transmembrane</keyword>
<dbReference type="Proteomes" id="UP000290289">
    <property type="component" value="Chromosome 17"/>
</dbReference>
<dbReference type="SUPFAM" id="SSF57756">
    <property type="entry name" value="Retrovirus zinc finger-like domains"/>
    <property type="match status" value="1"/>
</dbReference>
<dbReference type="PANTHER" id="PTHR34210:SF3">
    <property type="entry name" value="CCHC-TYPE DOMAIN-CONTAINING PROTEIN"/>
    <property type="match status" value="1"/>
</dbReference>
<protein>
    <recommendedName>
        <fullName evidence="4">CCHC-type domain-containing protein</fullName>
    </recommendedName>
</protein>
<dbReference type="InterPro" id="IPR001878">
    <property type="entry name" value="Znf_CCHC"/>
</dbReference>
<dbReference type="GO" id="GO:0008270">
    <property type="term" value="F:zinc ion binding"/>
    <property type="evidence" value="ECO:0007669"/>
    <property type="project" value="UniProtKB-KW"/>
</dbReference>
<feature type="region of interest" description="Disordered" evidence="2">
    <location>
        <begin position="13"/>
        <end position="67"/>
    </location>
</feature>
<dbReference type="GO" id="GO:0003676">
    <property type="term" value="F:nucleic acid binding"/>
    <property type="evidence" value="ECO:0007669"/>
    <property type="project" value="InterPro"/>
</dbReference>
<name>A0A498HGC9_MALDO</name>
<sequence length="783" mass="88479">MFRIHKVEIMETRPEDIDDDFSELYKEYTGPPGSNAANTQERANPNKRSLAGSDEEEESRDPNAVPTDFTSREAKVWEAKSKATERNWKKRKEEEMICKICGEPGHFTQGCPSTLGASRKSQDFFERVPAREKHVRSLFTERVINRIENDIGCNIKMDEKFIIVSGKDRLVLRKGVDAVHKIIREEGEQTDGSASRVTRSRSPERSPVGARLQRSESQRSHSGPRNGSHFQQRFHRQEKFVEDRIRQDMQKISRGSPQGRDSIGYVYDVYRELLSHVHSSLAYGNDGARGRPSHSNSPARAPYMRNSYNSYDGHNRSMAAYRNDGWNSDKKGSDMQSSRQFDYSATPQTLEELELAYKREATELGRIRDKEEDEENYGHREAIRDIRENHAKKLATLRGMHAKQWEDFLQLDAQKRQQQANQQMSTSGFGGYKSHNYSEYDSSSANPQYSMANLAMDSRSRYPNTMENYPSRPHDNFGEFQRQRHEDYGRGHCIVACEMKGLIPQTRLDAARNSASVVFDGWVVELTSCVGPKLTSLHHFEFDLESGGGTREEDESLDVVSSKRPKYKFLGSVLGGLMNSNESIMFTCGVVSSTSSEKSGQVSNASVELVVERNSEGEESQGHMTLAEKACENDRPRKTNSRNASKPPRPPKPPSLDAADQKLVREIIELAKRKRARIEKMKIAKKIKASKSSSLHSGISAMLITLLFFFVIIFQGISSRSIPNVSIHGSPEPAVATTQGFVPLQYYKSGIRSSTSQNFGEDPISRSGAAEEMRKLMDNMKGC</sequence>
<evidence type="ECO:0000256" key="3">
    <source>
        <dbReference type="SAM" id="Phobius"/>
    </source>
</evidence>
<keyword evidence="1" id="KW-0862">Zinc</keyword>
<evidence type="ECO:0000259" key="4">
    <source>
        <dbReference type="PROSITE" id="PS50158"/>
    </source>
</evidence>
<feature type="domain" description="CCHC-type" evidence="4">
    <location>
        <begin position="98"/>
        <end position="113"/>
    </location>
</feature>
<keyword evidence="1" id="KW-0863">Zinc-finger</keyword>
<keyword evidence="6" id="KW-1185">Reference proteome</keyword>
<feature type="region of interest" description="Disordered" evidence="2">
    <location>
        <begin position="283"/>
        <end position="303"/>
    </location>
</feature>
<dbReference type="AlphaFoldDB" id="A0A498HGC9"/>
<dbReference type="PROSITE" id="PS50158">
    <property type="entry name" value="ZF_CCHC"/>
    <property type="match status" value="1"/>
</dbReference>
<evidence type="ECO:0000313" key="5">
    <source>
        <dbReference type="EMBL" id="RXH68387.1"/>
    </source>
</evidence>